<proteinExistence type="predicted"/>
<evidence type="ECO:0000313" key="2">
    <source>
        <dbReference type="Proteomes" id="UP000740883"/>
    </source>
</evidence>
<protein>
    <submittedName>
        <fullName evidence="1">Uncharacterized protein</fullName>
    </submittedName>
</protein>
<keyword evidence="2" id="KW-1185">Reference proteome</keyword>
<comment type="caution">
    <text evidence="1">The sequence shown here is derived from an EMBL/GenBank/DDBJ whole genome shotgun (WGS) entry which is preliminary data.</text>
</comment>
<dbReference type="OrthoDB" id="10506496at2759"/>
<reference evidence="1 2" key="1">
    <citation type="journal article" date="2020" name="Genome Biol. Evol.">
        <title>Comparative genomics of strictly vertically transmitted, feminizing microsporidia endosymbionts of amphipod crustaceans.</title>
        <authorList>
            <person name="Cormier A."/>
            <person name="Chebbi M.A."/>
            <person name="Giraud I."/>
            <person name="Wattier R."/>
            <person name="Teixeira M."/>
            <person name="Gilbert C."/>
            <person name="Rigaud T."/>
            <person name="Cordaux R."/>
        </authorList>
    </citation>
    <scope>NUCLEOTIDE SEQUENCE [LARGE SCALE GENOMIC DNA]</scope>
    <source>
        <strain evidence="1 2">Ou3-Ou53</strain>
    </source>
</reference>
<name>A0A9P6GYE6_9MICR</name>
<evidence type="ECO:0000313" key="1">
    <source>
        <dbReference type="EMBL" id="KAF9758238.1"/>
    </source>
</evidence>
<dbReference type="AlphaFoldDB" id="A0A9P6GYE6"/>
<dbReference type="Proteomes" id="UP000740883">
    <property type="component" value="Unassembled WGS sequence"/>
</dbReference>
<dbReference type="EMBL" id="SBJO01000675">
    <property type="protein sequence ID" value="KAF9758238.1"/>
    <property type="molecule type" value="Genomic_DNA"/>
</dbReference>
<sequence length="158" mass="18595">MLLMKVGKLFNTSWQTRSSFDYVENTWLFNSRALFSREICSQHGVFSGRPNNYAEGVHSKINSSITRADINFYELVDKLSNLHLSKLELQRLINGGPPKERKKLCRTRYKDRNLLYLYENSLINLKQVFLVPFKHLITIFILFLKNRGEFFPKCTIDP</sequence>
<accession>A0A9P6GYE6</accession>
<gene>
    <name evidence="1" type="ORF">NGRA_3211</name>
</gene>
<organism evidence="1 2">
    <name type="scientific">Nosema granulosis</name>
    <dbReference type="NCBI Taxonomy" id="83296"/>
    <lineage>
        <taxon>Eukaryota</taxon>
        <taxon>Fungi</taxon>
        <taxon>Fungi incertae sedis</taxon>
        <taxon>Microsporidia</taxon>
        <taxon>Nosematidae</taxon>
        <taxon>Nosema</taxon>
    </lineage>
</organism>